<keyword evidence="2" id="KW-1185">Reference proteome</keyword>
<dbReference type="Pfam" id="PF13563">
    <property type="entry name" value="2_5_RNA_ligase2"/>
    <property type="match status" value="1"/>
</dbReference>
<dbReference type="Proteomes" id="UP001501612">
    <property type="component" value="Unassembled WGS sequence"/>
</dbReference>
<proteinExistence type="predicted"/>
<dbReference type="SUPFAM" id="SSF55144">
    <property type="entry name" value="LigT-like"/>
    <property type="match status" value="1"/>
</dbReference>
<accession>A0ABP5AKX9</accession>
<sequence>MPASSVDLGLDDALDDRVRAQWRLLADAGLPSLAEHPLHTNAPHVTLAQRRHLPPPDAVRRAAARLPVPLTLTGLLVLPTRRGLVLARAVTPGEALLGLHAEVGALLDAAAGHPPWPPAAHTAPGAWTPHVTLAAGLDADQVAAALDLLPLGALTGHGVVLRHWVPRTRELSVVRSGPAAG</sequence>
<comment type="caution">
    <text evidence="1">The sequence shown here is derived from an EMBL/GenBank/DDBJ whole genome shotgun (WGS) entry which is preliminary data.</text>
</comment>
<protein>
    <submittedName>
        <fullName evidence="1">2'-5' RNA ligase family protein</fullName>
    </submittedName>
</protein>
<gene>
    <name evidence="1" type="ORF">GCM10009737_17770</name>
</gene>
<reference evidence="2" key="1">
    <citation type="journal article" date="2019" name="Int. J. Syst. Evol. Microbiol.">
        <title>The Global Catalogue of Microorganisms (GCM) 10K type strain sequencing project: providing services to taxonomists for standard genome sequencing and annotation.</title>
        <authorList>
            <consortium name="The Broad Institute Genomics Platform"/>
            <consortium name="The Broad Institute Genome Sequencing Center for Infectious Disease"/>
            <person name="Wu L."/>
            <person name="Ma J."/>
        </authorList>
    </citation>
    <scope>NUCLEOTIDE SEQUENCE [LARGE SCALE GENOMIC DNA]</scope>
    <source>
        <strain evidence="2">JCM 14046</strain>
    </source>
</reference>
<evidence type="ECO:0000313" key="1">
    <source>
        <dbReference type="EMBL" id="GAA1916780.1"/>
    </source>
</evidence>
<dbReference type="GO" id="GO:0016874">
    <property type="term" value="F:ligase activity"/>
    <property type="evidence" value="ECO:0007669"/>
    <property type="project" value="UniProtKB-KW"/>
</dbReference>
<organism evidence="1 2">
    <name type="scientific">Nocardioides lentus</name>
    <dbReference type="NCBI Taxonomy" id="338077"/>
    <lineage>
        <taxon>Bacteria</taxon>
        <taxon>Bacillati</taxon>
        <taxon>Actinomycetota</taxon>
        <taxon>Actinomycetes</taxon>
        <taxon>Propionibacteriales</taxon>
        <taxon>Nocardioidaceae</taxon>
        <taxon>Nocardioides</taxon>
    </lineage>
</organism>
<name>A0ABP5AKX9_9ACTN</name>
<dbReference type="Gene3D" id="3.90.1140.10">
    <property type="entry name" value="Cyclic phosphodiesterase"/>
    <property type="match status" value="1"/>
</dbReference>
<evidence type="ECO:0000313" key="2">
    <source>
        <dbReference type="Proteomes" id="UP001501612"/>
    </source>
</evidence>
<dbReference type="RefSeq" id="WP_344006262.1">
    <property type="nucleotide sequence ID" value="NZ_BAAAMY010000004.1"/>
</dbReference>
<keyword evidence="1" id="KW-0436">Ligase</keyword>
<dbReference type="EMBL" id="BAAAMY010000004">
    <property type="protein sequence ID" value="GAA1916780.1"/>
    <property type="molecule type" value="Genomic_DNA"/>
</dbReference>
<dbReference type="InterPro" id="IPR009097">
    <property type="entry name" value="Cyclic_Pdiesterase"/>
</dbReference>